<accession>A0A2T2P8B3</accession>
<proteinExistence type="predicted"/>
<evidence type="ECO:0000313" key="3">
    <source>
        <dbReference type="Proteomes" id="UP000240883"/>
    </source>
</evidence>
<sequence>MPPAVPLPHPFLRRKKKERGRDSTMGNTISLAPNILYFDDPIATSRARFVATLPLLPSLHIYTHPHPHTPAPRPLYAHRACTAPPRTFSPRPAPPLDGRPEISCFKIPRAKRGHVLAILRTLCTTLRVRGPPILHVCWEPKALFHVCTSSEERGRASILCVLLEARFSGYSEGGDEGMTGAHSFLHLVEPVWVAQGFDEVLGSFVRRGIIERVGKIGSEGIELKDVIVNMTLGPEVKAEAGRGDADHDSGGVENERTTKTLEGLFWCTWMSIRDESEE</sequence>
<dbReference type="AlphaFoldDB" id="A0A2T2P8B3"/>
<name>A0A2T2P8B3_CORCC</name>
<keyword evidence="3" id="KW-1185">Reference proteome</keyword>
<evidence type="ECO:0000313" key="2">
    <source>
        <dbReference type="EMBL" id="PSN73894.1"/>
    </source>
</evidence>
<evidence type="ECO:0000256" key="1">
    <source>
        <dbReference type="SAM" id="MobiDB-lite"/>
    </source>
</evidence>
<dbReference type="EMBL" id="KZ678128">
    <property type="protein sequence ID" value="PSN73894.1"/>
    <property type="molecule type" value="Genomic_DNA"/>
</dbReference>
<gene>
    <name evidence="2" type="ORF">BS50DRAFT_3477</name>
</gene>
<protein>
    <submittedName>
        <fullName evidence="2">Uncharacterized protein</fullName>
    </submittedName>
</protein>
<organism evidence="2 3">
    <name type="scientific">Corynespora cassiicola Philippines</name>
    <dbReference type="NCBI Taxonomy" id="1448308"/>
    <lineage>
        <taxon>Eukaryota</taxon>
        <taxon>Fungi</taxon>
        <taxon>Dikarya</taxon>
        <taxon>Ascomycota</taxon>
        <taxon>Pezizomycotina</taxon>
        <taxon>Dothideomycetes</taxon>
        <taxon>Pleosporomycetidae</taxon>
        <taxon>Pleosporales</taxon>
        <taxon>Corynesporascaceae</taxon>
        <taxon>Corynespora</taxon>
    </lineage>
</organism>
<dbReference type="Proteomes" id="UP000240883">
    <property type="component" value="Unassembled WGS sequence"/>
</dbReference>
<reference evidence="2 3" key="1">
    <citation type="journal article" date="2018" name="Front. Microbiol.">
        <title>Genome-Wide Analysis of Corynespora cassiicola Leaf Fall Disease Putative Effectors.</title>
        <authorList>
            <person name="Lopez D."/>
            <person name="Ribeiro S."/>
            <person name="Label P."/>
            <person name="Fumanal B."/>
            <person name="Venisse J.S."/>
            <person name="Kohler A."/>
            <person name="de Oliveira R.R."/>
            <person name="Labutti K."/>
            <person name="Lipzen A."/>
            <person name="Lail K."/>
            <person name="Bauer D."/>
            <person name="Ohm R.A."/>
            <person name="Barry K.W."/>
            <person name="Spatafora J."/>
            <person name="Grigoriev I.V."/>
            <person name="Martin F.M."/>
            <person name="Pujade-Renaud V."/>
        </authorList>
    </citation>
    <scope>NUCLEOTIDE SEQUENCE [LARGE SCALE GENOMIC DNA]</scope>
    <source>
        <strain evidence="2 3">Philippines</strain>
    </source>
</reference>
<feature type="region of interest" description="Disordered" evidence="1">
    <location>
        <begin position="1"/>
        <end position="26"/>
    </location>
</feature>